<dbReference type="CDD" id="cd01347">
    <property type="entry name" value="ligand_gated_channel"/>
    <property type="match status" value="1"/>
</dbReference>
<evidence type="ECO:0000256" key="14">
    <source>
        <dbReference type="SAM" id="MobiDB-lite"/>
    </source>
</evidence>
<evidence type="ECO:0000256" key="9">
    <source>
        <dbReference type="ARBA" id="ARBA00023237"/>
    </source>
</evidence>
<sequence>MKFQYSTLTLAVFSGLCSLPSVAATATETMVVTANAGLEKKITDAPASISVISQQDLAEKNYMDLGEALSGLEGVDVRSTTGKTGGLNISIRGMGSSHTLVLIDGIRQTASSDTTPNGFGEMGNGFVPPLSAIDHIEVIRGPMSTLYGSDAIGGVVNIITKKNQKEWAGTINAGHNLQEHDKWGDTSTISINTSGPLIQDKLNLNLRGTFKHRQGSSITSLSDSGSVTRTPYPTESDNYNVGGKLSYNVNEDHTVFIDGHIARQTFDNSKEQLGDIGTSGGGYKDEMKYNEDQVIIGHESQLGLGRWMSDASYMTTEAKGRILTSRTGFSGSDLGKDRKLENTNTIVNTKLLTDIGEDHAATFGAQYWNAKMKDGIVLNTTGETFEQTSYSLFAEDDWQILDPVVLTLGARYEHHDSFGSHVSPRAYVVWTANDNWTVKGGVSTGYRTPSLSNLHNGISGVGGRGSISVVGNPDLKPEESTNYETGLYYENESNFKANVTLFVNHYKNAISSYTIDSSTSSYENVGKAKIEGVEVGTSFPLFIDSVSMNLNYTYTHSEQVGGDNDGAPFGNTAKHMANAKVRWQATEELDTWLSAEYHGKTPRYTSNYDNLSTTQQAIYDAKGDLKAWTVINMGATYLITKDLKINGAVYNLLDKDFTKMELFGSEYAGDYFDTSRSTSGYVTPGRNYWVSLNYDF</sequence>
<dbReference type="Gene3D" id="2.170.130.10">
    <property type="entry name" value="TonB-dependent receptor, plug domain"/>
    <property type="match status" value="1"/>
</dbReference>
<evidence type="ECO:0000313" key="18">
    <source>
        <dbReference type="EMBL" id="WPC74337.1"/>
    </source>
</evidence>
<dbReference type="InterPro" id="IPR036942">
    <property type="entry name" value="Beta-barrel_TonB_sf"/>
</dbReference>
<gene>
    <name evidence="18" type="ORF">R8Z52_03480</name>
</gene>
<evidence type="ECO:0000256" key="2">
    <source>
        <dbReference type="ARBA" id="ARBA00022448"/>
    </source>
</evidence>
<dbReference type="InterPro" id="IPR010916">
    <property type="entry name" value="TonB_box_CS"/>
</dbReference>
<keyword evidence="4 10" id="KW-0812">Transmembrane</keyword>
<keyword evidence="19" id="KW-1185">Reference proteome</keyword>
<dbReference type="PROSITE" id="PS00430">
    <property type="entry name" value="TONB_DEPENDENT_REC_1"/>
    <property type="match status" value="1"/>
</dbReference>
<reference evidence="18 19" key="1">
    <citation type="submission" date="2023-11" db="EMBL/GenBank/DDBJ databases">
        <title>Plant-associative lifestyle of Vibrio porteresiae and its evolutionary dynamics.</title>
        <authorList>
            <person name="Rameshkumar N."/>
            <person name="Kirti K."/>
        </authorList>
    </citation>
    <scope>NUCLEOTIDE SEQUENCE [LARGE SCALE GENOMIC DNA]</scope>
    <source>
        <strain evidence="18 19">MSSRF30</strain>
    </source>
</reference>
<feature type="signal peptide" evidence="15">
    <location>
        <begin position="1"/>
        <end position="23"/>
    </location>
</feature>
<evidence type="ECO:0000256" key="12">
    <source>
        <dbReference type="PROSITE-ProRule" id="PRU10144"/>
    </source>
</evidence>
<feature type="region of interest" description="Disordered" evidence="14">
    <location>
        <begin position="215"/>
        <end position="235"/>
    </location>
</feature>
<feature type="compositionally biased region" description="Low complexity" evidence="14">
    <location>
        <begin position="216"/>
        <end position="226"/>
    </location>
</feature>
<dbReference type="PROSITE" id="PS52016">
    <property type="entry name" value="TONB_DEPENDENT_REC_3"/>
    <property type="match status" value="1"/>
</dbReference>
<evidence type="ECO:0000256" key="8">
    <source>
        <dbReference type="ARBA" id="ARBA00023136"/>
    </source>
</evidence>
<dbReference type="InterPro" id="IPR037066">
    <property type="entry name" value="Plug_dom_sf"/>
</dbReference>
<keyword evidence="7 11" id="KW-0798">TonB box</keyword>
<dbReference type="Gene3D" id="2.40.170.20">
    <property type="entry name" value="TonB-dependent receptor, beta-barrel domain"/>
    <property type="match status" value="1"/>
</dbReference>
<keyword evidence="18" id="KW-0675">Receptor</keyword>
<evidence type="ECO:0000256" key="7">
    <source>
        <dbReference type="ARBA" id="ARBA00023077"/>
    </source>
</evidence>
<keyword evidence="2 10" id="KW-0813">Transport</keyword>
<evidence type="ECO:0000256" key="4">
    <source>
        <dbReference type="ARBA" id="ARBA00022692"/>
    </source>
</evidence>
<keyword evidence="8 10" id="KW-0472">Membrane</keyword>
<feature type="domain" description="TonB-dependent receptor plug" evidence="17">
    <location>
        <begin position="42"/>
        <end position="155"/>
    </location>
</feature>
<evidence type="ECO:0000256" key="1">
    <source>
        <dbReference type="ARBA" id="ARBA00004571"/>
    </source>
</evidence>
<dbReference type="InterPro" id="IPR039426">
    <property type="entry name" value="TonB-dep_rcpt-like"/>
</dbReference>
<keyword evidence="5 15" id="KW-0732">Signal</keyword>
<dbReference type="InterPro" id="IPR010917">
    <property type="entry name" value="TonB_rcpt_CS"/>
</dbReference>
<dbReference type="SUPFAM" id="SSF56935">
    <property type="entry name" value="Porins"/>
    <property type="match status" value="1"/>
</dbReference>
<accession>A0ABZ0QD06</accession>
<dbReference type="Pfam" id="PF00593">
    <property type="entry name" value="TonB_dep_Rec_b-barrel"/>
    <property type="match status" value="1"/>
</dbReference>
<evidence type="ECO:0000256" key="13">
    <source>
        <dbReference type="RuleBase" id="RU003357"/>
    </source>
</evidence>
<dbReference type="RefSeq" id="WP_261894478.1">
    <property type="nucleotide sequence ID" value="NZ_AP024895.1"/>
</dbReference>
<feature type="short sequence motif" description="TonB C-terminal box" evidence="12">
    <location>
        <begin position="679"/>
        <end position="696"/>
    </location>
</feature>
<evidence type="ECO:0000256" key="10">
    <source>
        <dbReference type="PROSITE-ProRule" id="PRU01360"/>
    </source>
</evidence>
<name>A0ABZ0QD06_9VIBR</name>
<evidence type="ECO:0000256" key="6">
    <source>
        <dbReference type="ARBA" id="ARBA00023065"/>
    </source>
</evidence>
<keyword evidence="6" id="KW-0406">Ion transport</keyword>
<evidence type="ECO:0000259" key="17">
    <source>
        <dbReference type="Pfam" id="PF07715"/>
    </source>
</evidence>
<proteinExistence type="inferred from homology"/>
<keyword evidence="3 10" id="KW-1134">Transmembrane beta strand</keyword>
<dbReference type="EMBL" id="CP138203">
    <property type="protein sequence ID" value="WPC74337.1"/>
    <property type="molecule type" value="Genomic_DNA"/>
</dbReference>
<keyword evidence="9 10" id="KW-0998">Cell outer membrane</keyword>
<comment type="subcellular location">
    <subcellularLocation>
        <location evidence="1 10">Cell outer membrane</location>
        <topology evidence="1 10">Multi-pass membrane protein</topology>
    </subcellularLocation>
</comment>
<feature type="chain" id="PRO_5046527585" evidence="15">
    <location>
        <begin position="24"/>
        <end position="696"/>
    </location>
</feature>
<dbReference type="Proteomes" id="UP001304071">
    <property type="component" value="Chromosome 1"/>
</dbReference>
<evidence type="ECO:0000256" key="15">
    <source>
        <dbReference type="SAM" id="SignalP"/>
    </source>
</evidence>
<dbReference type="PANTHER" id="PTHR30069">
    <property type="entry name" value="TONB-DEPENDENT OUTER MEMBRANE RECEPTOR"/>
    <property type="match status" value="1"/>
</dbReference>
<comment type="similarity">
    <text evidence="10 13">Belongs to the TonB-dependent receptor family.</text>
</comment>
<evidence type="ECO:0000256" key="11">
    <source>
        <dbReference type="PROSITE-ProRule" id="PRU10143"/>
    </source>
</evidence>
<evidence type="ECO:0000313" key="19">
    <source>
        <dbReference type="Proteomes" id="UP001304071"/>
    </source>
</evidence>
<dbReference type="InterPro" id="IPR000531">
    <property type="entry name" value="Beta-barrel_TonB"/>
</dbReference>
<dbReference type="PROSITE" id="PS01156">
    <property type="entry name" value="TONB_DEPENDENT_REC_2"/>
    <property type="match status" value="1"/>
</dbReference>
<protein>
    <submittedName>
        <fullName evidence="18">TonB-dependent receptor</fullName>
    </submittedName>
</protein>
<evidence type="ECO:0000256" key="5">
    <source>
        <dbReference type="ARBA" id="ARBA00022729"/>
    </source>
</evidence>
<feature type="short sequence motif" description="TonB box" evidence="11">
    <location>
        <begin position="29"/>
        <end position="35"/>
    </location>
</feature>
<dbReference type="PANTHER" id="PTHR30069:SF53">
    <property type="entry name" value="COLICIN I RECEPTOR-RELATED"/>
    <property type="match status" value="1"/>
</dbReference>
<evidence type="ECO:0000256" key="3">
    <source>
        <dbReference type="ARBA" id="ARBA00022452"/>
    </source>
</evidence>
<feature type="domain" description="TonB-dependent receptor-like beta-barrel" evidence="16">
    <location>
        <begin position="287"/>
        <end position="652"/>
    </location>
</feature>
<dbReference type="Pfam" id="PF07715">
    <property type="entry name" value="Plug"/>
    <property type="match status" value="1"/>
</dbReference>
<organism evidence="18 19">
    <name type="scientific">Vibrio porteresiae DSM 19223</name>
    <dbReference type="NCBI Taxonomy" id="1123496"/>
    <lineage>
        <taxon>Bacteria</taxon>
        <taxon>Pseudomonadati</taxon>
        <taxon>Pseudomonadota</taxon>
        <taxon>Gammaproteobacteria</taxon>
        <taxon>Vibrionales</taxon>
        <taxon>Vibrionaceae</taxon>
        <taxon>Vibrio</taxon>
    </lineage>
</organism>
<dbReference type="InterPro" id="IPR012910">
    <property type="entry name" value="Plug_dom"/>
</dbReference>
<evidence type="ECO:0000259" key="16">
    <source>
        <dbReference type="Pfam" id="PF00593"/>
    </source>
</evidence>